<evidence type="ECO:0000313" key="3">
    <source>
        <dbReference type="Proteomes" id="UP000189935"/>
    </source>
</evidence>
<reference evidence="2 3" key="1">
    <citation type="submission" date="2016-11" db="EMBL/GenBank/DDBJ databases">
        <authorList>
            <person name="Jaros S."/>
            <person name="Januszkiewicz K."/>
            <person name="Wedrychowicz H."/>
        </authorList>
    </citation>
    <scope>NUCLEOTIDE SEQUENCE [LARGE SCALE GENOMIC DNA]</scope>
    <source>
        <strain evidence="2 3">GAS499</strain>
    </source>
</reference>
<organism evidence="2 3">
    <name type="scientific">Bradyrhizobium lablabi</name>
    <dbReference type="NCBI Taxonomy" id="722472"/>
    <lineage>
        <taxon>Bacteria</taxon>
        <taxon>Pseudomonadati</taxon>
        <taxon>Pseudomonadota</taxon>
        <taxon>Alphaproteobacteria</taxon>
        <taxon>Hyphomicrobiales</taxon>
        <taxon>Nitrobacteraceae</taxon>
        <taxon>Bradyrhizobium</taxon>
    </lineage>
</organism>
<proteinExistence type="predicted"/>
<sequence>MGLQNEKIAALSSVTADLNYLTPSRDRPRTFTFEPPSGEPRSNIVPEPHRVPIHDVRPISETVSLDREGFALVRQKSAVKDFYDQDQVKNVYYPEAERLIKAATGADRVFVFDHTVRKRVEGAADRGGGPRQPVARVHVDHTEKSGPQRVRDLLPDEAEELLKGRLQIINLWRPIRGPLLDSPLAVCDARTVKSGELVASDLVYPDRVGETYSVKFNPDHQWFYVPRMTADEILLLKCFDSKTDGRARFAPHTAFADPTTPADALPRESIELRTLVFHKE</sequence>
<dbReference type="PANTHER" id="PTHR34598">
    <property type="entry name" value="BLL6449 PROTEIN"/>
    <property type="match status" value="1"/>
</dbReference>
<dbReference type="GO" id="GO:0016491">
    <property type="term" value="F:oxidoreductase activity"/>
    <property type="evidence" value="ECO:0007669"/>
    <property type="project" value="InterPro"/>
</dbReference>
<dbReference type="OrthoDB" id="5173234at2"/>
<dbReference type="NCBIfam" id="NF041278">
    <property type="entry name" value="CmcJ_NvfI_EfuI"/>
    <property type="match status" value="1"/>
</dbReference>
<accession>A0A1M6Z763</accession>
<name>A0A1M6Z763_9BRAD</name>
<dbReference type="Proteomes" id="UP000189935">
    <property type="component" value="Chromosome I"/>
</dbReference>
<evidence type="ECO:0000256" key="1">
    <source>
        <dbReference type="SAM" id="MobiDB-lite"/>
    </source>
</evidence>
<dbReference type="RefSeq" id="WP_079542792.1">
    <property type="nucleotide sequence ID" value="NZ_LT670844.1"/>
</dbReference>
<evidence type="ECO:0008006" key="4">
    <source>
        <dbReference type="Google" id="ProtNLM"/>
    </source>
</evidence>
<dbReference type="PANTHER" id="PTHR34598:SF3">
    <property type="entry name" value="OXIDOREDUCTASE AN1597"/>
    <property type="match status" value="1"/>
</dbReference>
<evidence type="ECO:0000313" key="2">
    <source>
        <dbReference type="EMBL" id="SHL26287.1"/>
    </source>
</evidence>
<dbReference type="EMBL" id="LT670844">
    <property type="protein sequence ID" value="SHL26287.1"/>
    <property type="molecule type" value="Genomic_DNA"/>
</dbReference>
<feature type="region of interest" description="Disordered" evidence="1">
    <location>
        <begin position="25"/>
        <end position="49"/>
    </location>
</feature>
<protein>
    <recommendedName>
        <fullName evidence="4">Methyltransferase</fullName>
    </recommendedName>
</protein>
<dbReference type="InterPro" id="IPR044053">
    <property type="entry name" value="AsaB-like"/>
</dbReference>
<dbReference type="AlphaFoldDB" id="A0A1M6Z763"/>
<gene>
    <name evidence="2" type="ORF">SAMN05444159_5459</name>
</gene>